<protein>
    <submittedName>
        <fullName evidence="1">Uncharacterized protein</fullName>
    </submittedName>
</protein>
<reference evidence="1 2" key="1">
    <citation type="submission" date="2015-09" db="EMBL/GenBank/DDBJ databases">
        <title>Genome announcement of multiple Pseudomonas syringae strains.</title>
        <authorList>
            <person name="Thakur S."/>
            <person name="Wang P.W."/>
            <person name="Gong Y."/>
            <person name="Weir B.S."/>
            <person name="Guttman D.S."/>
        </authorList>
    </citation>
    <scope>NUCLEOTIDE SEQUENCE [LARGE SCALE GENOMIC DNA]</scope>
    <source>
        <strain evidence="1 2">ICMP9419</strain>
    </source>
</reference>
<dbReference type="Proteomes" id="UP000050381">
    <property type="component" value="Unassembled WGS sequence"/>
</dbReference>
<proteinExistence type="predicted"/>
<sequence length="47" mass="5438">MRKIKLRFRSLALMSVMLLLTFVMVALNSPAILVKAVVRTFLRFLTQ</sequence>
<dbReference type="PATRIC" id="fig|264450.4.peg.3485"/>
<evidence type="ECO:0000313" key="1">
    <source>
        <dbReference type="EMBL" id="KPW96697.1"/>
    </source>
</evidence>
<organism evidence="1 2">
    <name type="scientific">Pseudomonas syringae pv. castaneae</name>
    <dbReference type="NCBI Taxonomy" id="264450"/>
    <lineage>
        <taxon>Bacteria</taxon>
        <taxon>Pseudomonadati</taxon>
        <taxon>Pseudomonadota</taxon>
        <taxon>Gammaproteobacteria</taxon>
        <taxon>Pseudomonadales</taxon>
        <taxon>Pseudomonadaceae</taxon>
        <taxon>Pseudomonas</taxon>
        <taxon>Pseudomonas syringae</taxon>
    </lineage>
</organism>
<gene>
    <name evidence="1" type="ORF">ALO79_200354</name>
</gene>
<dbReference type="AlphaFoldDB" id="A0A0P9NH01"/>
<dbReference type="EMBL" id="LJQD01000210">
    <property type="protein sequence ID" value="KPW96697.1"/>
    <property type="molecule type" value="Genomic_DNA"/>
</dbReference>
<accession>A0A0P9NH01</accession>
<name>A0A0P9NH01_PSESX</name>
<comment type="caution">
    <text evidence="1">The sequence shown here is derived from an EMBL/GenBank/DDBJ whole genome shotgun (WGS) entry which is preliminary data.</text>
</comment>
<evidence type="ECO:0000313" key="2">
    <source>
        <dbReference type="Proteomes" id="UP000050381"/>
    </source>
</evidence>